<dbReference type="RefSeq" id="WP_188950840.1">
    <property type="nucleotide sequence ID" value="NZ_BMIB01000001.1"/>
</dbReference>
<name>A0A917IRD3_9BACT</name>
<comment type="caution">
    <text evidence="2">The sequence shown here is derived from an EMBL/GenBank/DDBJ whole genome shotgun (WGS) entry which is preliminary data.</text>
</comment>
<dbReference type="SUPFAM" id="SSF54928">
    <property type="entry name" value="RNA-binding domain, RBD"/>
    <property type="match status" value="1"/>
</dbReference>
<feature type="domain" description="RRM" evidence="1">
    <location>
        <begin position="32"/>
        <end position="110"/>
    </location>
</feature>
<dbReference type="Pfam" id="PF00076">
    <property type="entry name" value="RRM_1"/>
    <property type="match status" value="1"/>
</dbReference>
<keyword evidence="3" id="KW-1185">Reference proteome</keyword>
<dbReference type="Proteomes" id="UP000627292">
    <property type="component" value="Unassembled WGS sequence"/>
</dbReference>
<dbReference type="SMART" id="SM00360">
    <property type="entry name" value="RRM"/>
    <property type="match status" value="1"/>
</dbReference>
<protein>
    <recommendedName>
        <fullName evidence="1">RRM domain-containing protein</fullName>
    </recommendedName>
</protein>
<dbReference type="GO" id="GO:0003723">
    <property type="term" value="F:RNA binding"/>
    <property type="evidence" value="ECO:0007669"/>
    <property type="project" value="InterPro"/>
</dbReference>
<dbReference type="InterPro" id="IPR000504">
    <property type="entry name" value="RRM_dom"/>
</dbReference>
<dbReference type="Gene3D" id="3.30.70.330">
    <property type="match status" value="1"/>
</dbReference>
<dbReference type="EMBL" id="BMIB01000001">
    <property type="protein sequence ID" value="GGH61074.1"/>
    <property type="molecule type" value="Genomic_DNA"/>
</dbReference>
<sequence length="115" mass="13229">MVQFNETIENYTIEGVGGLYNFCYLWGIRFTMRLSVSALPAHYNKYDLQRLFSPFGWVSYAKVFQDPITMKSTRKGVVELEDDNQARAAMEALNGKLIGPHPLNIKEKKENNPPR</sequence>
<dbReference type="CDD" id="cd00590">
    <property type="entry name" value="RRM_SF"/>
    <property type="match status" value="1"/>
</dbReference>
<dbReference type="PROSITE" id="PS50102">
    <property type="entry name" value="RRM"/>
    <property type="match status" value="1"/>
</dbReference>
<gene>
    <name evidence="2" type="ORF">GCM10011379_09670</name>
</gene>
<accession>A0A917IRD3</accession>
<proteinExistence type="predicted"/>
<reference evidence="2" key="2">
    <citation type="submission" date="2020-09" db="EMBL/GenBank/DDBJ databases">
        <authorList>
            <person name="Sun Q."/>
            <person name="Zhou Y."/>
        </authorList>
    </citation>
    <scope>NUCLEOTIDE SEQUENCE</scope>
    <source>
        <strain evidence="2">CGMCC 1.15290</strain>
    </source>
</reference>
<evidence type="ECO:0000313" key="3">
    <source>
        <dbReference type="Proteomes" id="UP000627292"/>
    </source>
</evidence>
<dbReference type="AlphaFoldDB" id="A0A917IRD3"/>
<reference evidence="2" key="1">
    <citation type="journal article" date="2014" name="Int. J. Syst. Evol. Microbiol.">
        <title>Complete genome sequence of Corynebacterium casei LMG S-19264T (=DSM 44701T), isolated from a smear-ripened cheese.</title>
        <authorList>
            <consortium name="US DOE Joint Genome Institute (JGI-PGF)"/>
            <person name="Walter F."/>
            <person name="Albersmeier A."/>
            <person name="Kalinowski J."/>
            <person name="Ruckert C."/>
        </authorList>
    </citation>
    <scope>NUCLEOTIDE SEQUENCE</scope>
    <source>
        <strain evidence="2">CGMCC 1.15290</strain>
    </source>
</reference>
<dbReference type="InterPro" id="IPR035979">
    <property type="entry name" value="RBD_domain_sf"/>
</dbReference>
<evidence type="ECO:0000313" key="2">
    <source>
        <dbReference type="EMBL" id="GGH61074.1"/>
    </source>
</evidence>
<organism evidence="2 3">
    <name type="scientific">Filimonas zeae</name>
    <dbReference type="NCBI Taxonomy" id="1737353"/>
    <lineage>
        <taxon>Bacteria</taxon>
        <taxon>Pseudomonadati</taxon>
        <taxon>Bacteroidota</taxon>
        <taxon>Chitinophagia</taxon>
        <taxon>Chitinophagales</taxon>
        <taxon>Chitinophagaceae</taxon>
        <taxon>Filimonas</taxon>
    </lineage>
</organism>
<evidence type="ECO:0000259" key="1">
    <source>
        <dbReference type="PROSITE" id="PS50102"/>
    </source>
</evidence>
<dbReference type="InterPro" id="IPR012677">
    <property type="entry name" value="Nucleotide-bd_a/b_plait_sf"/>
</dbReference>